<comment type="caution">
    <text evidence="13">The sequence shown here is derived from an EMBL/GenBank/DDBJ whole genome shotgun (WGS) entry which is preliminary data.</text>
</comment>
<dbReference type="InterPro" id="IPR002885">
    <property type="entry name" value="PPR_rpt"/>
</dbReference>
<evidence type="ECO:0000256" key="2">
    <source>
        <dbReference type="ARBA" id="ARBA00009431"/>
    </source>
</evidence>
<dbReference type="Gene3D" id="1.25.40.10">
    <property type="entry name" value="Tetratricopeptide repeat domain"/>
    <property type="match status" value="8"/>
</dbReference>
<dbReference type="FunFam" id="3.40.50.1820:FF:000030">
    <property type="entry name" value="Carboxypeptidase"/>
    <property type="match status" value="1"/>
</dbReference>
<evidence type="ECO:0000256" key="4">
    <source>
        <dbReference type="ARBA" id="ARBA00022645"/>
    </source>
</evidence>
<evidence type="ECO:0000256" key="8">
    <source>
        <dbReference type="ARBA" id="ARBA00022801"/>
    </source>
</evidence>
<feature type="repeat" description="PPR" evidence="11">
    <location>
        <begin position="957"/>
        <end position="991"/>
    </location>
</feature>
<keyword evidence="8" id="KW-0378">Hydrolase</keyword>
<dbReference type="GO" id="GO:0004185">
    <property type="term" value="F:serine-type carboxypeptidase activity"/>
    <property type="evidence" value="ECO:0007669"/>
    <property type="project" value="InterPro"/>
</dbReference>
<evidence type="ECO:0000256" key="5">
    <source>
        <dbReference type="ARBA" id="ARBA00022670"/>
    </source>
</evidence>
<keyword evidence="7" id="KW-0677">Repeat</keyword>
<dbReference type="Pfam" id="PF20431">
    <property type="entry name" value="E_motif"/>
    <property type="match status" value="1"/>
</dbReference>
<evidence type="ECO:0000256" key="10">
    <source>
        <dbReference type="ARBA" id="ARBA00023180"/>
    </source>
</evidence>
<dbReference type="FunFam" id="1.25.40.10:FF:000344">
    <property type="entry name" value="Pentatricopeptide repeat-containing protein"/>
    <property type="match status" value="1"/>
</dbReference>
<feature type="repeat" description="PPR" evidence="11">
    <location>
        <begin position="755"/>
        <end position="789"/>
    </location>
</feature>
<dbReference type="Pfam" id="PF13041">
    <property type="entry name" value="PPR_2"/>
    <property type="match status" value="5"/>
</dbReference>
<dbReference type="PROSITE" id="PS51375">
    <property type="entry name" value="PPR"/>
    <property type="match status" value="7"/>
</dbReference>
<dbReference type="InterPro" id="IPR011990">
    <property type="entry name" value="TPR-like_helical_dom_sf"/>
</dbReference>
<evidence type="ECO:0000256" key="9">
    <source>
        <dbReference type="ARBA" id="ARBA00023157"/>
    </source>
</evidence>
<dbReference type="OrthoDB" id="1934782at2759"/>
<dbReference type="Pfam" id="PF13812">
    <property type="entry name" value="PPR_3"/>
    <property type="match status" value="1"/>
</dbReference>
<comment type="similarity">
    <text evidence="2">Belongs to the peptidase S10 family.</text>
</comment>
<feature type="repeat" description="PPR" evidence="11">
    <location>
        <begin position="588"/>
        <end position="622"/>
    </location>
</feature>
<evidence type="ECO:0000256" key="6">
    <source>
        <dbReference type="ARBA" id="ARBA00022729"/>
    </source>
</evidence>
<dbReference type="GO" id="GO:0006508">
    <property type="term" value="P:proteolysis"/>
    <property type="evidence" value="ECO:0007669"/>
    <property type="project" value="UniProtKB-KW"/>
</dbReference>
<evidence type="ECO:0008006" key="15">
    <source>
        <dbReference type="Google" id="ProtNLM"/>
    </source>
</evidence>
<feature type="chain" id="PRO_5039930945" description="Carboxypeptidase" evidence="12">
    <location>
        <begin position="26"/>
        <end position="1675"/>
    </location>
</feature>
<dbReference type="FunFam" id="1.25.40.10:FF:000090">
    <property type="entry name" value="Pentatricopeptide repeat-containing protein, chloroplastic"/>
    <property type="match status" value="1"/>
</dbReference>
<protein>
    <recommendedName>
        <fullName evidence="15">Carboxypeptidase</fullName>
    </recommendedName>
</protein>
<dbReference type="GO" id="GO:0005576">
    <property type="term" value="C:extracellular region"/>
    <property type="evidence" value="ECO:0007669"/>
    <property type="project" value="UniProtKB-SubCell"/>
</dbReference>
<dbReference type="NCBIfam" id="TIGR00756">
    <property type="entry name" value="PPR"/>
    <property type="match status" value="3"/>
</dbReference>
<evidence type="ECO:0000256" key="11">
    <source>
        <dbReference type="PROSITE-ProRule" id="PRU00708"/>
    </source>
</evidence>
<feature type="repeat" description="PPR" evidence="11">
    <location>
        <begin position="856"/>
        <end position="890"/>
    </location>
</feature>
<dbReference type="Gene3D" id="3.40.50.11320">
    <property type="match status" value="1"/>
</dbReference>
<gene>
    <name evidence="13" type="ORF">H5410_023451</name>
</gene>
<keyword evidence="4" id="KW-0121">Carboxypeptidase</keyword>
<dbReference type="Pfam" id="PF00450">
    <property type="entry name" value="Peptidase_S10"/>
    <property type="match status" value="2"/>
</dbReference>
<dbReference type="FunFam" id="3.40.50.11320:FF:000005">
    <property type="entry name" value="Carboxypeptidase"/>
    <property type="match status" value="1"/>
</dbReference>
<dbReference type="InterPro" id="IPR046848">
    <property type="entry name" value="E_motif"/>
</dbReference>
<feature type="repeat" description="PPR" evidence="11">
    <location>
        <begin position="1261"/>
        <end position="1295"/>
    </location>
</feature>
<proteinExistence type="inferred from homology"/>
<dbReference type="SUPFAM" id="SSF53474">
    <property type="entry name" value="alpha/beta-Hydrolases"/>
    <property type="match status" value="2"/>
</dbReference>
<evidence type="ECO:0000313" key="14">
    <source>
        <dbReference type="Proteomes" id="UP000824120"/>
    </source>
</evidence>
<dbReference type="InterPro" id="IPR018202">
    <property type="entry name" value="Ser_caboxypep_ser_AS"/>
</dbReference>
<organism evidence="13 14">
    <name type="scientific">Solanum commersonii</name>
    <name type="common">Commerson's wild potato</name>
    <name type="synonym">Commerson's nightshade</name>
    <dbReference type="NCBI Taxonomy" id="4109"/>
    <lineage>
        <taxon>Eukaryota</taxon>
        <taxon>Viridiplantae</taxon>
        <taxon>Streptophyta</taxon>
        <taxon>Embryophyta</taxon>
        <taxon>Tracheophyta</taxon>
        <taxon>Spermatophyta</taxon>
        <taxon>Magnoliopsida</taxon>
        <taxon>eudicotyledons</taxon>
        <taxon>Gunneridae</taxon>
        <taxon>Pentapetalae</taxon>
        <taxon>asterids</taxon>
        <taxon>lamiids</taxon>
        <taxon>Solanales</taxon>
        <taxon>Solanaceae</taxon>
        <taxon>Solanoideae</taxon>
        <taxon>Solaneae</taxon>
        <taxon>Solanum</taxon>
    </lineage>
</organism>
<dbReference type="PANTHER" id="PTHR47926">
    <property type="entry name" value="PENTATRICOPEPTIDE REPEAT-CONTAINING PROTEIN"/>
    <property type="match status" value="1"/>
</dbReference>
<feature type="repeat" description="PPR" evidence="11">
    <location>
        <begin position="1229"/>
        <end position="1259"/>
    </location>
</feature>
<keyword evidence="14" id="KW-1185">Reference proteome</keyword>
<comment type="subcellular location">
    <subcellularLocation>
        <location evidence="1">Secreted</location>
    </subcellularLocation>
</comment>
<keyword evidence="9" id="KW-1015">Disulfide bond</keyword>
<dbReference type="FunFam" id="1.25.40.10:FF:000309">
    <property type="entry name" value="Pentatricopeptide repeat-containing protein, chloroplastic"/>
    <property type="match status" value="1"/>
</dbReference>
<dbReference type="PROSITE" id="PS00131">
    <property type="entry name" value="CARBOXYPEPT_SER_SER"/>
    <property type="match status" value="1"/>
</dbReference>
<dbReference type="PRINTS" id="PR00724">
    <property type="entry name" value="CRBOXYPTASEC"/>
</dbReference>
<evidence type="ECO:0000256" key="3">
    <source>
        <dbReference type="ARBA" id="ARBA00022525"/>
    </source>
</evidence>
<name>A0A9J5ZHL8_SOLCO</name>
<dbReference type="InterPro" id="IPR029058">
    <property type="entry name" value="AB_hydrolase_fold"/>
</dbReference>
<dbReference type="FunFam" id="1.25.40.10:FF:000073">
    <property type="entry name" value="Pentatricopeptide repeat-containing protein chloroplastic"/>
    <property type="match status" value="2"/>
</dbReference>
<dbReference type="InterPro" id="IPR001563">
    <property type="entry name" value="Peptidase_S10"/>
</dbReference>
<accession>A0A9J5ZHL8</accession>
<keyword evidence="6 12" id="KW-0732">Signal</keyword>
<evidence type="ECO:0000256" key="12">
    <source>
        <dbReference type="SAM" id="SignalP"/>
    </source>
</evidence>
<keyword evidence="5" id="KW-0645">Protease</keyword>
<dbReference type="GO" id="GO:0003729">
    <property type="term" value="F:mRNA binding"/>
    <property type="evidence" value="ECO:0007669"/>
    <property type="project" value="UniProtKB-ARBA"/>
</dbReference>
<dbReference type="GO" id="GO:0009451">
    <property type="term" value="P:RNA modification"/>
    <property type="evidence" value="ECO:0007669"/>
    <property type="project" value="InterPro"/>
</dbReference>
<dbReference type="EMBL" id="JACXVP010000004">
    <property type="protein sequence ID" value="KAG5612170.1"/>
    <property type="molecule type" value="Genomic_DNA"/>
</dbReference>
<evidence type="ECO:0000256" key="7">
    <source>
        <dbReference type="ARBA" id="ARBA00022737"/>
    </source>
</evidence>
<feature type="signal peptide" evidence="12">
    <location>
        <begin position="1"/>
        <end position="25"/>
    </location>
</feature>
<feature type="repeat" description="PPR" evidence="11">
    <location>
        <begin position="689"/>
        <end position="723"/>
    </location>
</feature>
<sequence length="1675" mass="187061">MRFREMGVWWFCGLVILGLVIGGKGYPEEDLVKALPGQPKVGFRQYAGYVDVDVKAGRSLFYYFVEAEVKPDEKPLTLWLNGGPGCSSIGGGAFTELGPFFPTGDGRGLRRNSKSWNKASNLLFVESPAGVGWSYSNTSSDYTTGDAKTAMDMHMFMMEWVKKFPAFKSRELYLTGESYAGHYIPQLAAALLDHNEHSKEYKFNIKGVAIGNPLLRLDRDVPATYEYFWSHGMISDEVGLTIMNQCDFDDYTFGSPHNVSQACNNAISEANTIVSEYINNYDVILDVCYPSIVEQELRLKKMATKISVGVDVCMSYERRFYFNLPEVQKALHANRTNLPYTWSMCSNILKYSDTDGNINILPLLKRIIENHIPVWIFSGDQDSVVPLLGSRTLVRELAHDMGFKITVPYGAWFHKGQVGGWQTEYGNLLTFATVRGAAHMVPYAQPARALHLFSSFIRGRRLPNNTLSSLRQHSLLLHRRRKFSATAPVKQSRSEDLEPQSAPITILYNNLLKTCLQECKNLQSRRVFDELPQRAARAVKACKTIHLQSLKLGFASQGHLGNSIVDLYAKCGDMVSAEKAFFWLENKDSMAWNSIILMYSRNGLLENVVEAFGSMWNSGVWPNQFSYAIVLSACARLVEVEIGKQVHCSVVKTGFEFDSFTEGSLIDMYAKCGYLIDARRIFDGAVELDNVSWTAMISAYIQVGLPQKAMEVFEEMQERGCVPDQVASVTIINACVGLGRLDAARQLFTQITNPNVVAWNVMISGHAKEGKEVEAIQFFQDMIKASIRPTRSTLGSVLSAVASVANLSFGLQVHALAVKQGLESNVYVGSSLINMYAKCQKMEAAREIFNSLGEKNEVLWNALLAGYAQNGSACKVVKLFRSMRLSSFETDEYTYTSILSACACLEDVEMGRQLHSIIIKNKFASNLFVGNALIDMYAKCGALGDARRQFDKMLMRDHISWNAIIVGYVQDEEEEEAFIMFHKMTLERIIPDEACLASVLSACANIHDLNKGKQVHSLLVKYGLESGLFAGSSLVDMYCKCGNITSASEIFFCLPDRSVVSTNALISGYAQTNINYAVRLFQNMLVEGLRPSEVTFASILDACSDQAYMLGRQLHSFILKLGFSYDDEFLAISLIGMYYNSRKLEDASFLFSEFTKINSPVLWTAMISGNIQNDCCEEALIGYQEMRKFNVMPDQATFASALKACSTLASMQDGRKIHSLIFHTGFDMDELTSSSLIDMYAKCGDVKCSVQVFSEMVSKKDIISWNSMIVGFAKNGFAEDALKVFEEMKRESVKPDDITFLGVLTACSHAGMVSEGRQIFKDMTSLYDVRPRADHCACMVDLLGRWGNLKEAGEFIERLDFELDAMIWSAYLGACKLHGDDTRGQKAAEKLIELEPQNSSSYILLSNIYAASGNWGGVNFLRKEMKERGVRKPPGCSWIIVGQKTNMFVAGDKFHPCAGEIHALLKDLTALMKDEGYFADVGSVMDGSMGVWWFCGLVILGLVNGGKGYIEEDLVKALPGQPKVGFRQYAGYVDVNVKAGRSLFYYFVEAEVKPDDKTLTFGSMEDQVAHQLVEVILHSWNHSFPQVTVEVFEEIQNHGIKNNMSKENELTTSCLLSTVALNLLFVESPAGVRLCYLIADVFPFLFSLAAMDMHIFMMEWVKKFPAFKSRELYGT</sequence>
<keyword evidence="3" id="KW-0964">Secreted</keyword>
<evidence type="ECO:0000313" key="13">
    <source>
        <dbReference type="EMBL" id="KAG5612170.1"/>
    </source>
</evidence>
<keyword evidence="10" id="KW-0325">Glycoprotein</keyword>
<dbReference type="Proteomes" id="UP000824120">
    <property type="component" value="Chromosome 4"/>
</dbReference>
<dbReference type="Pfam" id="PF01535">
    <property type="entry name" value="PPR"/>
    <property type="match status" value="7"/>
</dbReference>
<dbReference type="Gene3D" id="6.10.250.940">
    <property type="match status" value="1"/>
</dbReference>
<evidence type="ECO:0000256" key="1">
    <source>
        <dbReference type="ARBA" id="ARBA00004613"/>
    </source>
</evidence>
<dbReference type="PANTHER" id="PTHR47926:SF441">
    <property type="entry name" value="PENTATRICOPEPTIDE REPEAT-CONTAINING PROTEIN"/>
    <property type="match status" value="1"/>
</dbReference>
<reference evidence="13 14" key="1">
    <citation type="submission" date="2020-09" db="EMBL/GenBank/DDBJ databases">
        <title>De no assembly of potato wild relative species, Solanum commersonii.</title>
        <authorList>
            <person name="Cho K."/>
        </authorList>
    </citation>
    <scope>NUCLEOTIDE SEQUENCE [LARGE SCALE GENOMIC DNA]</scope>
    <source>
        <strain evidence="13">LZ3.2</strain>
        <tissue evidence="13">Leaf</tissue>
    </source>
</reference>
<dbReference type="InterPro" id="IPR046960">
    <property type="entry name" value="PPR_At4g14850-like_plant"/>
</dbReference>
<dbReference type="Gene3D" id="3.40.50.1820">
    <property type="entry name" value="alpha/beta hydrolase"/>
    <property type="match status" value="2"/>
</dbReference>